<dbReference type="GO" id="GO:0006935">
    <property type="term" value="P:chemotaxis"/>
    <property type="evidence" value="ECO:0007669"/>
    <property type="project" value="UniProtKB-ARBA"/>
</dbReference>
<comment type="subcellular location">
    <subcellularLocation>
        <location evidence="1">Membrane</location>
    </subcellularLocation>
</comment>
<comment type="similarity">
    <text evidence="3">Belongs to the methyl-accepting chemotaxis (MCP) protein family.</text>
</comment>
<dbReference type="eggNOG" id="COG0840">
    <property type="taxonomic scope" value="Bacteria"/>
</dbReference>
<evidence type="ECO:0000256" key="5">
    <source>
        <dbReference type="SAM" id="Coils"/>
    </source>
</evidence>
<dbReference type="EMBL" id="AFWT01000033">
    <property type="protein sequence ID" value="EGV28606.1"/>
    <property type="molecule type" value="Genomic_DNA"/>
</dbReference>
<dbReference type="AlphaFoldDB" id="G2E5N5"/>
<dbReference type="PANTHER" id="PTHR32089:SF112">
    <property type="entry name" value="LYSOZYME-LIKE PROTEIN-RELATED"/>
    <property type="match status" value="1"/>
</dbReference>
<evidence type="ECO:0000256" key="2">
    <source>
        <dbReference type="ARBA" id="ARBA00023224"/>
    </source>
</evidence>
<reference evidence="7 8" key="1">
    <citation type="submission" date="2011-06" db="EMBL/GenBank/DDBJ databases">
        <title>The draft genome of Thiorhodococcus drewsii AZ1.</title>
        <authorList>
            <consortium name="US DOE Joint Genome Institute (JGI-PGF)"/>
            <person name="Lucas S."/>
            <person name="Han J."/>
            <person name="Lapidus A."/>
            <person name="Cheng J.-F."/>
            <person name="Goodwin L."/>
            <person name="Pitluck S."/>
            <person name="Peters L."/>
            <person name="Land M.L."/>
            <person name="Hauser L."/>
            <person name="Vogl K."/>
            <person name="Liu Z."/>
            <person name="Imhoff J."/>
            <person name="Thiel V."/>
            <person name="Frigaard N.-U."/>
            <person name="Bryant D.A."/>
            <person name="Woyke T.J."/>
        </authorList>
    </citation>
    <scope>NUCLEOTIDE SEQUENCE [LARGE SCALE GENOMIC DNA]</scope>
    <source>
        <strain evidence="7 8">AZ1</strain>
    </source>
</reference>
<dbReference type="GO" id="GO:0007165">
    <property type="term" value="P:signal transduction"/>
    <property type="evidence" value="ECO:0007669"/>
    <property type="project" value="UniProtKB-KW"/>
</dbReference>
<dbReference type="RefSeq" id="WP_007042311.1">
    <property type="nucleotide sequence ID" value="NZ_AFWT01000033.1"/>
</dbReference>
<accession>G2E5N5</accession>
<evidence type="ECO:0000256" key="3">
    <source>
        <dbReference type="ARBA" id="ARBA00029447"/>
    </source>
</evidence>
<dbReference type="PATRIC" id="fig|765913.3.peg.3665"/>
<comment type="caution">
    <text evidence="7">The sequence shown here is derived from an EMBL/GenBank/DDBJ whole genome shotgun (WGS) entry which is preliminary data.</text>
</comment>
<dbReference type="Pfam" id="PF00015">
    <property type="entry name" value="MCPsignal"/>
    <property type="match status" value="1"/>
</dbReference>
<proteinExistence type="inferred from homology"/>
<dbReference type="SUPFAM" id="SSF58104">
    <property type="entry name" value="Methyl-accepting chemotaxis protein (MCP) signaling domain"/>
    <property type="match status" value="1"/>
</dbReference>
<keyword evidence="8" id="KW-1185">Reference proteome</keyword>
<dbReference type="CDD" id="cd11386">
    <property type="entry name" value="MCP_signal"/>
    <property type="match status" value="1"/>
</dbReference>
<evidence type="ECO:0000313" key="7">
    <source>
        <dbReference type="EMBL" id="EGV28606.1"/>
    </source>
</evidence>
<dbReference type="OrthoDB" id="9781845at2"/>
<name>G2E5N5_9GAMM</name>
<dbReference type="PROSITE" id="PS50111">
    <property type="entry name" value="CHEMOTAXIS_TRANSDUC_2"/>
    <property type="match status" value="1"/>
</dbReference>
<gene>
    <name evidence="7" type="ORF">ThidrDRAFT_3598</name>
</gene>
<dbReference type="InterPro" id="IPR004089">
    <property type="entry name" value="MCPsignal_dom"/>
</dbReference>
<organism evidence="7 8">
    <name type="scientific">Thiorhodococcus drewsii AZ1</name>
    <dbReference type="NCBI Taxonomy" id="765913"/>
    <lineage>
        <taxon>Bacteria</taxon>
        <taxon>Pseudomonadati</taxon>
        <taxon>Pseudomonadota</taxon>
        <taxon>Gammaproteobacteria</taxon>
        <taxon>Chromatiales</taxon>
        <taxon>Chromatiaceae</taxon>
        <taxon>Thiorhodococcus</taxon>
    </lineage>
</organism>
<evidence type="ECO:0000256" key="1">
    <source>
        <dbReference type="ARBA" id="ARBA00004370"/>
    </source>
</evidence>
<protein>
    <submittedName>
        <fullName evidence="7">Methyl-accepting chemotaxis sensory transducer</fullName>
    </submittedName>
</protein>
<evidence type="ECO:0000313" key="8">
    <source>
        <dbReference type="Proteomes" id="UP000004200"/>
    </source>
</evidence>
<keyword evidence="5" id="KW-0175">Coiled coil</keyword>
<dbReference type="PANTHER" id="PTHR32089">
    <property type="entry name" value="METHYL-ACCEPTING CHEMOTAXIS PROTEIN MCPB"/>
    <property type="match status" value="1"/>
</dbReference>
<dbReference type="STRING" id="765913.ThidrDRAFT_3598"/>
<keyword evidence="2 4" id="KW-0807">Transducer</keyword>
<evidence type="ECO:0000256" key="4">
    <source>
        <dbReference type="PROSITE-ProRule" id="PRU00284"/>
    </source>
</evidence>
<evidence type="ECO:0000259" key="6">
    <source>
        <dbReference type="PROSITE" id="PS50111"/>
    </source>
</evidence>
<sequence>MSARTRRILTLGTVALVGLALLGVAYAFLMFNNAATQLSEANARQIRSYRLASELRQSSDDLTRLARTYVVTGDPAYEQQYLSILAIRNGEAPRPKSYYRVYWDFVAAGDPKPRPDSDVTMPLQELMRENGFTEEEFAKLAEAQANSDGLVGLEVRAMKAVKGLFADASGNYNVRREPDTQLARELLHSKQYHIYKADIMRPLDEFYVLMEKRTARAVAAAEGQLTTAKNAFVGALLLVVALVAVLIWLGQQQVRAVLGGRLNSVHDILHRIADGDLTVNAGAAPKGSMLEAIGLMAASIRAMVQELGDRSRRLAESGGQITTNSREVADAAQQQSDATATMAAAIEQMTASISHISESARETESGADTSATLAEEGTAQVQMASSQIKEIASTVQDASERVRKLEDRAKQISSITNVIKDIAGQTNLLALNAAIEAARAGEQGRGFAVVADEVRELAGRTSSATVEIEEMIAGIQSDTGTVVEVMDTALPQVERGVEAADGAASVLRQIKEGAEAALARIREVADATREQSSASNNIAQKVEQIAQMVEETSASTRATAETAQELEELAGELRAMVARFRC</sequence>
<dbReference type="FunFam" id="1.10.287.950:FF:000001">
    <property type="entry name" value="Methyl-accepting chemotaxis sensory transducer"/>
    <property type="match status" value="1"/>
</dbReference>
<feature type="coiled-coil region" evidence="5">
    <location>
        <begin position="388"/>
        <end position="415"/>
    </location>
</feature>
<dbReference type="GO" id="GO:0016020">
    <property type="term" value="C:membrane"/>
    <property type="evidence" value="ECO:0007669"/>
    <property type="project" value="UniProtKB-SubCell"/>
</dbReference>
<feature type="domain" description="Methyl-accepting transducer" evidence="6">
    <location>
        <begin position="310"/>
        <end position="546"/>
    </location>
</feature>
<dbReference type="Gene3D" id="1.10.287.950">
    <property type="entry name" value="Methyl-accepting chemotaxis protein"/>
    <property type="match status" value="1"/>
</dbReference>
<dbReference type="SMART" id="SM00283">
    <property type="entry name" value="MA"/>
    <property type="match status" value="1"/>
</dbReference>
<dbReference type="Proteomes" id="UP000004200">
    <property type="component" value="Unassembled WGS sequence"/>
</dbReference>